<dbReference type="EnsemblMetazoa" id="SSS_8967s_mrna">
    <property type="protein sequence ID" value="KAF7491750.1"/>
    <property type="gene ID" value="SSS_8967"/>
</dbReference>
<keyword evidence="2" id="KW-0812">Transmembrane</keyword>
<feature type="compositionally biased region" description="Polar residues" evidence="1">
    <location>
        <begin position="63"/>
        <end position="72"/>
    </location>
</feature>
<organism evidence="4">
    <name type="scientific">Sarcoptes scabiei</name>
    <name type="common">Itch mite</name>
    <name type="synonym">Acarus scabiei</name>
    <dbReference type="NCBI Taxonomy" id="52283"/>
    <lineage>
        <taxon>Eukaryota</taxon>
        <taxon>Metazoa</taxon>
        <taxon>Ecdysozoa</taxon>
        <taxon>Arthropoda</taxon>
        <taxon>Chelicerata</taxon>
        <taxon>Arachnida</taxon>
        <taxon>Acari</taxon>
        <taxon>Acariformes</taxon>
        <taxon>Sarcoptiformes</taxon>
        <taxon>Astigmata</taxon>
        <taxon>Psoroptidia</taxon>
        <taxon>Sarcoptoidea</taxon>
        <taxon>Sarcoptidae</taxon>
        <taxon>Sarcoptinae</taxon>
        <taxon>Sarcoptes</taxon>
    </lineage>
</organism>
<keyword evidence="2" id="KW-0472">Membrane</keyword>
<evidence type="ECO:0000313" key="4">
    <source>
        <dbReference type="EMBL" id="KAF7491750.1"/>
    </source>
</evidence>
<dbReference type="Proteomes" id="UP000070412">
    <property type="component" value="Unassembled WGS sequence"/>
</dbReference>
<protein>
    <recommendedName>
        <fullName evidence="7">SEA domain-containing protein</fullName>
    </recommendedName>
</protein>
<reference evidence="5" key="3">
    <citation type="submission" date="2022-06" db="UniProtKB">
        <authorList>
            <consortium name="EnsemblMetazoa"/>
        </authorList>
    </citation>
    <scope>IDENTIFICATION</scope>
</reference>
<keyword evidence="3" id="KW-0732">Signal</keyword>
<name>A0A834R8J5_SARSC</name>
<evidence type="ECO:0000256" key="1">
    <source>
        <dbReference type="SAM" id="MobiDB-lite"/>
    </source>
</evidence>
<sequence>MIQNNVFIFLIVFIFDQCYSSENCTDNFSSPCHETIHREWPRFDFEFYDYEVFSSHRQKTLSSSSLENNPIGSSIGKKSDLQTNHGENGTIEQWKGNNPNELQLLQTSFKLKENFRLPQAVNLTEFFRQNLQQLYEIGWERHQPNNRIPLGVKVYAIKQNESDSNWINVVYNLEKEGKLISSEEAINGLSKITNDHLTNVTDFESYRNVEAYSLTSNNSSSSSTKKDNQSDNYVNYGSISFWMILFGILLLLLLILCMVWCFICKDNDDDDEWFQNVNTEIGRFRASNSDENLNDTISSTTTSSSTLNNRHKQMQQLYRQQQQNRWNSTSKSTDDLIESSSGRRKSDKSSQYDFDGASLISTATTTTHQRFQNDVESRSVDTRIPTIKIPRMVAETFTNNSENQNIRLNGGNSQKKQITIEKINPKITGLNLNDRDFDRISYTHSKEIIEETHKHPNILEIKLREETQSIVKEIKKELDRLNQRSIFNEDCSTSEA</sequence>
<proteinExistence type="predicted"/>
<feature type="region of interest" description="Disordered" evidence="1">
    <location>
        <begin position="292"/>
        <end position="352"/>
    </location>
</feature>
<accession>A0A834R8J5</accession>
<gene>
    <name evidence="4" type="ORF">SSS_8967</name>
</gene>
<feature type="transmembrane region" description="Helical" evidence="2">
    <location>
        <begin position="239"/>
        <end position="263"/>
    </location>
</feature>
<reference evidence="4" key="2">
    <citation type="submission" date="2020-01" db="EMBL/GenBank/DDBJ databases">
        <authorList>
            <person name="Korhonen P.K.K."/>
            <person name="Guangxu M.G."/>
            <person name="Wang T.W."/>
            <person name="Stroehlein A.J.S."/>
            <person name="Young N.D."/>
            <person name="Ang C.-S.A."/>
            <person name="Fernando D.W.F."/>
            <person name="Lu H.L."/>
            <person name="Taylor S.T."/>
            <person name="Ehtesham M.E.M."/>
            <person name="Najaraj S.H.N."/>
            <person name="Harsha G.H.G."/>
            <person name="Madugundu A.M."/>
            <person name="Renuse S.R."/>
            <person name="Holt D.H."/>
            <person name="Pandey A.P."/>
            <person name="Papenfuss A.P."/>
            <person name="Gasser R.B.G."/>
            <person name="Fischer K.F."/>
        </authorList>
    </citation>
    <scope>NUCLEOTIDE SEQUENCE</scope>
    <source>
        <strain evidence="4">SSS_KF_BRIS2020</strain>
    </source>
</reference>
<keyword evidence="6" id="KW-1185">Reference proteome</keyword>
<feature type="chain" id="PRO_5038259248" description="SEA domain-containing protein" evidence="3">
    <location>
        <begin position="21"/>
        <end position="496"/>
    </location>
</feature>
<dbReference type="OrthoDB" id="6509568at2759"/>
<evidence type="ECO:0000313" key="5">
    <source>
        <dbReference type="EnsemblMetazoa" id="KAF7491750.1"/>
    </source>
</evidence>
<feature type="signal peptide" evidence="3">
    <location>
        <begin position="1"/>
        <end position="20"/>
    </location>
</feature>
<evidence type="ECO:0008006" key="7">
    <source>
        <dbReference type="Google" id="ProtNLM"/>
    </source>
</evidence>
<reference evidence="6" key="1">
    <citation type="journal article" date="2020" name="PLoS Negl. Trop. Dis.">
        <title>High-quality nuclear genome for Sarcoptes scabiei-A critical resource for a neglected parasite.</title>
        <authorList>
            <person name="Korhonen P.K."/>
            <person name="Gasser R.B."/>
            <person name="Ma G."/>
            <person name="Wang T."/>
            <person name="Stroehlein A.J."/>
            <person name="Young N.D."/>
            <person name="Ang C.S."/>
            <person name="Fernando D.D."/>
            <person name="Lu H.C."/>
            <person name="Taylor S."/>
            <person name="Reynolds S.L."/>
            <person name="Mofiz E."/>
            <person name="Najaraj S.H."/>
            <person name="Gowda H."/>
            <person name="Madugundu A."/>
            <person name="Renuse S."/>
            <person name="Holt D."/>
            <person name="Pandey A."/>
            <person name="Papenfuss A.T."/>
            <person name="Fischer K."/>
        </authorList>
    </citation>
    <scope>NUCLEOTIDE SEQUENCE [LARGE SCALE GENOMIC DNA]</scope>
</reference>
<evidence type="ECO:0000256" key="2">
    <source>
        <dbReference type="SAM" id="Phobius"/>
    </source>
</evidence>
<dbReference type="AlphaFoldDB" id="A0A834R8J5"/>
<feature type="region of interest" description="Disordered" evidence="1">
    <location>
        <begin position="63"/>
        <end position="83"/>
    </location>
</feature>
<evidence type="ECO:0000256" key="3">
    <source>
        <dbReference type="SAM" id="SignalP"/>
    </source>
</evidence>
<feature type="compositionally biased region" description="Low complexity" evidence="1">
    <location>
        <begin position="314"/>
        <end position="323"/>
    </location>
</feature>
<keyword evidence="2" id="KW-1133">Transmembrane helix</keyword>
<feature type="compositionally biased region" description="Low complexity" evidence="1">
    <location>
        <begin position="296"/>
        <end position="306"/>
    </location>
</feature>
<evidence type="ECO:0000313" key="6">
    <source>
        <dbReference type="Proteomes" id="UP000070412"/>
    </source>
</evidence>
<dbReference type="EMBL" id="WVUK01000058">
    <property type="protein sequence ID" value="KAF7491750.1"/>
    <property type="molecule type" value="Genomic_DNA"/>
</dbReference>